<dbReference type="CDD" id="cd06265">
    <property type="entry name" value="RNase_A_canonical"/>
    <property type="match status" value="1"/>
</dbReference>
<protein>
    <submittedName>
        <fullName evidence="10">Ribonuclease-like 3</fullName>
    </submittedName>
</protein>
<evidence type="ECO:0000256" key="3">
    <source>
        <dbReference type="ARBA" id="ARBA00022525"/>
    </source>
</evidence>
<dbReference type="SMART" id="SM00092">
    <property type="entry name" value="RNAse_Pc"/>
    <property type="match status" value="1"/>
</dbReference>
<evidence type="ECO:0000313" key="10">
    <source>
        <dbReference type="EMBL" id="KAA0711565.1"/>
    </source>
</evidence>
<dbReference type="InterPro" id="IPR001427">
    <property type="entry name" value="RNaseA"/>
</dbReference>
<comment type="caution">
    <text evidence="10">The sequence shown here is derived from an EMBL/GenBank/DDBJ whole genome shotgun (WGS) entry which is preliminary data.</text>
</comment>
<keyword evidence="5 8" id="KW-0255">Endonuclease</keyword>
<dbReference type="Pfam" id="PF00074">
    <property type="entry name" value="RnaseA"/>
    <property type="match status" value="1"/>
</dbReference>
<name>A0A5A9NR51_9TELE</name>
<feature type="signal peptide" evidence="8">
    <location>
        <begin position="1"/>
        <end position="21"/>
    </location>
</feature>
<comment type="similarity">
    <text evidence="2 8">Belongs to the pancreatic ribonuclease family.</text>
</comment>
<accession>A0A5A9NR51</accession>
<evidence type="ECO:0000256" key="7">
    <source>
        <dbReference type="ARBA" id="ARBA00023157"/>
    </source>
</evidence>
<keyword evidence="8" id="KW-0732">Signal</keyword>
<keyword evidence="7" id="KW-1015">Disulfide bond</keyword>
<reference evidence="10 11" key="1">
    <citation type="journal article" date="2019" name="Mol. Ecol. Resour.">
        <title>Chromosome-level genome assembly of Triplophysa tibetana, a fish adapted to the harsh high-altitude environment of the Tibetan Plateau.</title>
        <authorList>
            <person name="Yang X."/>
            <person name="Liu H."/>
            <person name="Ma Z."/>
            <person name="Zou Y."/>
            <person name="Zou M."/>
            <person name="Mao Y."/>
            <person name="Li X."/>
            <person name="Wang H."/>
            <person name="Chen T."/>
            <person name="Wang W."/>
            <person name="Yang R."/>
        </authorList>
    </citation>
    <scope>NUCLEOTIDE SEQUENCE [LARGE SCALE GENOMIC DNA]</scope>
    <source>
        <strain evidence="10">TTIB1903HZAU</strain>
        <tissue evidence="10">Muscle</tissue>
    </source>
</reference>
<dbReference type="InterPro" id="IPR023411">
    <property type="entry name" value="RNaseA_AS"/>
</dbReference>
<dbReference type="InterPro" id="IPR036816">
    <property type="entry name" value="RNaseA-like_dom_sf"/>
</dbReference>
<organism evidence="10 11">
    <name type="scientific">Triplophysa tibetana</name>
    <dbReference type="NCBI Taxonomy" id="1572043"/>
    <lineage>
        <taxon>Eukaryota</taxon>
        <taxon>Metazoa</taxon>
        <taxon>Chordata</taxon>
        <taxon>Craniata</taxon>
        <taxon>Vertebrata</taxon>
        <taxon>Euteleostomi</taxon>
        <taxon>Actinopterygii</taxon>
        <taxon>Neopterygii</taxon>
        <taxon>Teleostei</taxon>
        <taxon>Ostariophysi</taxon>
        <taxon>Cypriniformes</taxon>
        <taxon>Nemacheilidae</taxon>
        <taxon>Triplophysa</taxon>
    </lineage>
</organism>
<dbReference type="PROSITE" id="PS00127">
    <property type="entry name" value="RNASE_PANCREATIC"/>
    <property type="match status" value="1"/>
</dbReference>
<dbReference type="GO" id="GO:0016787">
    <property type="term" value="F:hydrolase activity"/>
    <property type="evidence" value="ECO:0007669"/>
    <property type="project" value="UniProtKB-KW"/>
</dbReference>
<dbReference type="Proteomes" id="UP000324632">
    <property type="component" value="Chromosome 15"/>
</dbReference>
<evidence type="ECO:0000256" key="1">
    <source>
        <dbReference type="ARBA" id="ARBA00004613"/>
    </source>
</evidence>
<comment type="subcellular location">
    <subcellularLocation>
        <location evidence="1">Secreted</location>
    </subcellularLocation>
</comment>
<dbReference type="GO" id="GO:0050829">
    <property type="term" value="P:defense response to Gram-negative bacterium"/>
    <property type="evidence" value="ECO:0007669"/>
    <property type="project" value="TreeGrafter"/>
</dbReference>
<dbReference type="GO" id="GO:0004540">
    <property type="term" value="F:RNA nuclease activity"/>
    <property type="evidence" value="ECO:0007669"/>
    <property type="project" value="TreeGrafter"/>
</dbReference>
<dbReference type="PANTHER" id="PTHR11437:SF10">
    <property type="entry name" value="ANGIOGENIN-RELATED"/>
    <property type="match status" value="1"/>
</dbReference>
<sequence>MEAHLSTVILLLILCSIDVKADDVPADVKPGYDKFLRQHVYVDMTEKRCNSEMSKRHITEGQTNNDCKKVNTFITAHKQELRKVCNGAGQSYKGSARMYVSNQPFSLVTCKLQSGDRYPNCEYKGKKSTYGRYIVLACDQKWPTHYDGDIIVTN</sequence>
<dbReference type="Gene3D" id="3.10.130.10">
    <property type="entry name" value="Ribonuclease A-like domain"/>
    <property type="match status" value="1"/>
</dbReference>
<dbReference type="EMBL" id="SOYY01000015">
    <property type="protein sequence ID" value="KAA0711565.1"/>
    <property type="molecule type" value="Genomic_DNA"/>
</dbReference>
<keyword evidence="4 8" id="KW-0540">Nuclease</keyword>
<dbReference type="InterPro" id="IPR023412">
    <property type="entry name" value="RNaseA_domain"/>
</dbReference>
<feature type="chain" id="PRO_5023107895" evidence="8">
    <location>
        <begin position="22"/>
        <end position="154"/>
    </location>
</feature>
<keyword evidence="6 8" id="KW-0378">Hydrolase</keyword>
<dbReference type="AlphaFoldDB" id="A0A5A9NR51"/>
<feature type="domain" description="Ribonuclease A-domain" evidence="9">
    <location>
        <begin position="28"/>
        <end position="150"/>
    </location>
</feature>
<evidence type="ECO:0000256" key="6">
    <source>
        <dbReference type="ARBA" id="ARBA00022801"/>
    </source>
</evidence>
<evidence type="ECO:0000256" key="5">
    <source>
        <dbReference type="ARBA" id="ARBA00022759"/>
    </source>
</evidence>
<evidence type="ECO:0000256" key="4">
    <source>
        <dbReference type="ARBA" id="ARBA00022722"/>
    </source>
</evidence>
<dbReference type="GO" id="GO:0003676">
    <property type="term" value="F:nucleic acid binding"/>
    <property type="evidence" value="ECO:0007669"/>
    <property type="project" value="InterPro"/>
</dbReference>
<evidence type="ECO:0000259" key="9">
    <source>
        <dbReference type="SMART" id="SM00092"/>
    </source>
</evidence>
<dbReference type="GO" id="GO:0004519">
    <property type="term" value="F:endonuclease activity"/>
    <property type="evidence" value="ECO:0007669"/>
    <property type="project" value="UniProtKB-KW"/>
</dbReference>
<dbReference type="GO" id="GO:0050830">
    <property type="term" value="P:defense response to Gram-positive bacterium"/>
    <property type="evidence" value="ECO:0007669"/>
    <property type="project" value="TreeGrafter"/>
</dbReference>
<evidence type="ECO:0000256" key="2">
    <source>
        <dbReference type="ARBA" id="ARBA00005600"/>
    </source>
</evidence>
<dbReference type="GO" id="GO:0001525">
    <property type="term" value="P:angiogenesis"/>
    <property type="evidence" value="ECO:0007669"/>
    <property type="project" value="TreeGrafter"/>
</dbReference>
<dbReference type="SUPFAM" id="SSF54076">
    <property type="entry name" value="RNase A-like"/>
    <property type="match status" value="1"/>
</dbReference>
<dbReference type="GO" id="GO:0005576">
    <property type="term" value="C:extracellular region"/>
    <property type="evidence" value="ECO:0007669"/>
    <property type="project" value="UniProtKB-SubCell"/>
</dbReference>
<proteinExistence type="inferred from homology"/>
<evidence type="ECO:0000313" key="11">
    <source>
        <dbReference type="Proteomes" id="UP000324632"/>
    </source>
</evidence>
<keyword evidence="3" id="KW-0964">Secreted</keyword>
<keyword evidence="11" id="KW-1185">Reference proteome</keyword>
<dbReference type="PANTHER" id="PTHR11437">
    <property type="entry name" value="RIBONUCLEASE"/>
    <property type="match status" value="1"/>
</dbReference>
<evidence type="ECO:0000256" key="8">
    <source>
        <dbReference type="RuleBase" id="RU000651"/>
    </source>
</evidence>
<gene>
    <name evidence="10" type="ORF">E1301_Tti006146</name>
</gene>